<proteinExistence type="predicted"/>
<dbReference type="Proteomes" id="UP000784294">
    <property type="component" value="Unassembled WGS sequence"/>
</dbReference>
<dbReference type="Gene3D" id="1.10.287.2620">
    <property type="match status" value="1"/>
</dbReference>
<dbReference type="InterPro" id="IPR013602">
    <property type="entry name" value="Dynein_heavy_linker"/>
</dbReference>
<organism evidence="2 3">
    <name type="scientific">Protopolystoma xenopodis</name>
    <dbReference type="NCBI Taxonomy" id="117903"/>
    <lineage>
        <taxon>Eukaryota</taxon>
        <taxon>Metazoa</taxon>
        <taxon>Spiralia</taxon>
        <taxon>Lophotrochozoa</taxon>
        <taxon>Platyhelminthes</taxon>
        <taxon>Monogenea</taxon>
        <taxon>Polyopisthocotylea</taxon>
        <taxon>Polystomatidea</taxon>
        <taxon>Polystomatidae</taxon>
        <taxon>Protopolystoma</taxon>
    </lineage>
</organism>
<dbReference type="Pfam" id="PF08393">
    <property type="entry name" value="DHC_N2"/>
    <property type="match status" value="1"/>
</dbReference>
<keyword evidence="3" id="KW-1185">Reference proteome</keyword>
<name>A0A3S5C083_9PLAT</name>
<feature type="domain" description="Dynein heavy chain linker" evidence="1">
    <location>
        <begin position="10"/>
        <end position="65"/>
    </location>
</feature>
<protein>
    <recommendedName>
        <fullName evidence="1">Dynein heavy chain linker domain-containing protein</fullName>
    </recommendedName>
</protein>
<accession>A0A3S5C083</accession>
<evidence type="ECO:0000259" key="1">
    <source>
        <dbReference type="Pfam" id="PF08393"/>
    </source>
</evidence>
<feature type="non-terminal residue" evidence="2">
    <location>
        <position position="1"/>
    </location>
</feature>
<dbReference type="AlphaFoldDB" id="A0A3S5C083"/>
<comment type="caution">
    <text evidence="2">The sequence shown here is derived from an EMBL/GenBank/DDBJ whole genome shotgun (WGS) entry which is preliminary data.</text>
</comment>
<reference evidence="2" key="1">
    <citation type="submission" date="2018-11" db="EMBL/GenBank/DDBJ databases">
        <authorList>
            <consortium name="Pathogen Informatics"/>
        </authorList>
    </citation>
    <scope>NUCLEOTIDE SEQUENCE</scope>
</reference>
<gene>
    <name evidence="2" type="ORF">PXEA_LOCUS20503</name>
</gene>
<evidence type="ECO:0000313" key="3">
    <source>
        <dbReference type="Proteomes" id="UP000784294"/>
    </source>
</evidence>
<evidence type="ECO:0000313" key="2">
    <source>
        <dbReference type="EMBL" id="VEL27063.1"/>
    </source>
</evidence>
<dbReference type="EMBL" id="CAAALY010084632">
    <property type="protein sequence ID" value="VEL27063.1"/>
    <property type="molecule type" value="Genomic_DNA"/>
</dbReference>
<sequence length="219" mass="24817">TSTNLSQLGESICLKELIELGLESHLEELEVISSHARQEHILETALVKMRTEWQGILLPLIIYTSPHSLPWMQLNRPTEPVIREKGPNLNYTQDEPDFAGPPDQQEVVRFLLASLEEHTIIHNDQDEETLHEIRLETEGKNEGDSSTRENLAAINEMKANQVYILDSVDDILIDTSDTVKCSCVDVKEMSKNEVDNLLKGGSQISYCDPEREKGFHQVV</sequence>